<dbReference type="RefSeq" id="WP_111646404.1">
    <property type="nucleotide sequence ID" value="NZ_QLMH01000022.1"/>
</dbReference>
<dbReference type="OrthoDB" id="2696578at2"/>
<evidence type="ECO:0000313" key="1">
    <source>
        <dbReference type="EMBL" id="RAK15336.1"/>
    </source>
</evidence>
<reference evidence="1 2" key="1">
    <citation type="submission" date="2018-06" db="EMBL/GenBank/DDBJ databases">
        <title>Genomic Encyclopedia of Type Strains, Phase III (KMG-III): the genomes of soil and plant-associated and newly described type strains.</title>
        <authorList>
            <person name="Whitman W."/>
        </authorList>
    </citation>
    <scope>NUCLEOTIDE SEQUENCE [LARGE SCALE GENOMIC DNA]</scope>
    <source>
        <strain evidence="1 2">CGMCC 1.8979</strain>
    </source>
</reference>
<proteinExistence type="predicted"/>
<evidence type="ECO:0000313" key="2">
    <source>
        <dbReference type="Proteomes" id="UP000248555"/>
    </source>
</evidence>
<keyword evidence="2" id="KW-1185">Reference proteome</keyword>
<comment type="caution">
    <text evidence="1">The sequence shown here is derived from an EMBL/GenBank/DDBJ whole genome shotgun (WGS) entry which is preliminary data.</text>
</comment>
<organism evidence="1 2">
    <name type="scientific">Paranoxybacillus vitaminiphilus</name>
    <dbReference type="NCBI Taxonomy" id="581036"/>
    <lineage>
        <taxon>Bacteria</taxon>
        <taxon>Bacillati</taxon>
        <taxon>Bacillota</taxon>
        <taxon>Bacilli</taxon>
        <taxon>Bacillales</taxon>
        <taxon>Anoxybacillaceae</taxon>
        <taxon>Paranoxybacillus</taxon>
    </lineage>
</organism>
<gene>
    <name evidence="1" type="ORF">B0I26_12228</name>
</gene>
<dbReference type="AlphaFoldDB" id="A0A327Y5Q2"/>
<dbReference type="EMBL" id="QLMH01000022">
    <property type="protein sequence ID" value="RAK15336.1"/>
    <property type="molecule type" value="Genomic_DNA"/>
</dbReference>
<protein>
    <submittedName>
        <fullName evidence="1">Uncharacterized protein</fullName>
    </submittedName>
</protein>
<dbReference type="Proteomes" id="UP000248555">
    <property type="component" value="Unassembled WGS sequence"/>
</dbReference>
<accession>A0A327Y5Q2</accession>
<sequence length="78" mass="9307">MGNKLEKELEKLAKSKHDGHDEVIKKFEKWGKELDENIGKIDKANKEFLKEVEGKLGYMNEWFAKKEKQFATMFRFLQ</sequence>
<name>A0A327Y5Q2_9BACL</name>